<feature type="domain" description="N-acetyltransferase" evidence="3">
    <location>
        <begin position="4"/>
        <end position="153"/>
    </location>
</feature>
<name>A0A2W7SZ42_9RHOB</name>
<accession>A0A2W7SZ42</accession>
<dbReference type="PROSITE" id="PS51186">
    <property type="entry name" value="GNAT"/>
    <property type="match status" value="1"/>
</dbReference>
<evidence type="ECO:0000313" key="4">
    <source>
        <dbReference type="EMBL" id="PZX56112.1"/>
    </source>
</evidence>
<evidence type="ECO:0000259" key="3">
    <source>
        <dbReference type="PROSITE" id="PS51186"/>
    </source>
</evidence>
<dbReference type="RefSeq" id="WP_211314591.1">
    <property type="nucleotide sequence ID" value="NZ_QKZS01000003.1"/>
</dbReference>
<organism evidence="4 5">
    <name type="scientific">Cereibacter changlensis</name>
    <dbReference type="NCBI Taxonomy" id="402884"/>
    <lineage>
        <taxon>Bacteria</taxon>
        <taxon>Pseudomonadati</taxon>
        <taxon>Pseudomonadota</taxon>
        <taxon>Alphaproteobacteria</taxon>
        <taxon>Rhodobacterales</taxon>
        <taxon>Paracoccaceae</taxon>
        <taxon>Cereibacter</taxon>
    </lineage>
</organism>
<sequence length="161" mass="17316">MTGIRFRPAVPEDVGTIQAMLEALARQDGAEMRGSAAALLRHGFGALPLFQTVLAERGTKVLGLALFYPEFSTLRGRPGVHVQDLYLAPEARGLGLGAALLAQVMQAAQAWEAGYLTLMVDRGNSRARRFYARQGFALRGDYEGLVLEGEALDALGNQARA</sequence>
<evidence type="ECO:0000256" key="1">
    <source>
        <dbReference type="ARBA" id="ARBA00022679"/>
    </source>
</evidence>
<evidence type="ECO:0000313" key="5">
    <source>
        <dbReference type="Proteomes" id="UP000249538"/>
    </source>
</evidence>
<dbReference type="Gene3D" id="3.40.630.30">
    <property type="match status" value="1"/>
</dbReference>
<dbReference type="PANTHER" id="PTHR10545">
    <property type="entry name" value="DIAMINE N-ACETYLTRANSFERASE"/>
    <property type="match status" value="1"/>
</dbReference>
<reference evidence="4 5" key="1">
    <citation type="submission" date="2018-06" db="EMBL/GenBank/DDBJ databases">
        <title>Genomic Encyclopedia of Archaeal and Bacterial Type Strains, Phase II (KMG-II): from individual species to whole genera.</title>
        <authorList>
            <person name="Goeker M."/>
        </authorList>
    </citation>
    <scope>NUCLEOTIDE SEQUENCE [LARGE SCALE GENOMIC DNA]</scope>
    <source>
        <strain evidence="4 5">DSM 18774</strain>
    </source>
</reference>
<gene>
    <name evidence="4" type="ORF">LX76_01141</name>
</gene>
<proteinExistence type="predicted"/>
<comment type="caution">
    <text evidence="4">The sequence shown here is derived from an EMBL/GenBank/DDBJ whole genome shotgun (WGS) entry which is preliminary data.</text>
</comment>
<dbReference type="InterPro" id="IPR016181">
    <property type="entry name" value="Acyl_CoA_acyltransferase"/>
</dbReference>
<dbReference type="SUPFAM" id="SSF55729">
    <property type="entry name" value="Acyl-CoA N-acyltransferases (Nat)"/>
    <property type="match status" value="1"/>
</dbReference>
<dbReference type="EMBL" id="QKZS01000003">
    <property type="protein sequence ID" value="PZX56112.1"/>
    <property type="molecule type" value="Genomic_DNA"/>
</dbReference>
<dbReference type="InterPro" id="IPR000182">
    <property type="entry name" value="GNAT_dom"/>
</dbReference>
<protein>
    <submittedName>
        <fullName evidence="4">Acetyltransferase (GNAT) family protein</fullName>
    </submittedName>
</protein>
<dbReference type="Proteomes" id="UP000249538">
    <property type="component" value="Unassembled WGS sequence"/>
</dbReference>
<keyword evidence="1 4" id="KW-0808">Transferase</keyword>
<dbReference type="PANTHER" id="PTHR10545:SF29">
    <property type="entry name" value="GH14572P-RELATED"/>
    <property type="match status" value="1"/>
</dbReference>
<evidence type="ECO:0000256" key="2">
    <source>
        <dbReference type="ARBA" id="ARBA00023315"/>
    </source>
</evidence>
<dbReference type="Pfam" id="PF00583">
    <property type="entry name" value="Acetyltransf_1"/>
    <property type="match status" value="1"/>
</dbReference>
<dbReference type="GO" id="GO:0008080">
    <property type="term" value="F:N-acetyltransferase activity"/>
    <property type="evidence" value="ECO:0007669"/>
    <property type="project" value="TreeGrafter"/>
</dbReference>
<dbReference type="AlphaFoldDB" id="A0A2W7SZ42"/>
<dbReference type="InterPro" id="IPR051016">
    <property type="entry name" value="Diverse_Substrate_AcTransf"/>
</dbReference>
<keyword evidence="2" id="KW-0012">Acyltransferase</keyword>